<evidence type="ECO:0000313" key="2">
    <source>
        <dbReference type="EMBL" id="MCS3679322.1"/>
    </source>
</evidence>
<dbReference type="AlphaFoldDB" id="A0A9X2THJ7"/>
<evidence type="ECO:0000313" key="3">
    <source>
        <dbReference type="Proteomes" id="UP001155027"/>
    </source>
</evidence>
<feature type="compositionally biased region" description="Basic and acidic residues" evidence="1">
    <location>
        <begin position="44"/>
        <end position="64"/>
    </location>
</feature>
<feature type="region of interest" description="Disordered" evidence="1">
    <location>
        <begin position="26"/>
        <end position="69"/>
    </location>
</feature>
<sequence>MLSLVAAAAAAGILAYYFFGGEKTEEPKQANKQTGPKGTANRNRALDRRAPEETGRPEIHRPKVESAAAETLRRAGDRAEDLLRRGGEKKLAWESYFLAESIQEMFARSEFFEGRRRFDSFRTALKAAEDARDKLIESRREEARRKEMASAEGPGHLRDMYVRNAVESTLVIAWCAGGLLGKSRRESAREAFCVSVSAEEVQGWSRFDRLLRKERERCMAGTE</sequence>
<organism evidence="2 3">
    <name type="scientific">Salinibacter ruber</name>
    <dbReference type="NCBI Taxonomy" id="146919"/>
    <lineage>
        <taxon>Bacteria</taxon>
        <taxon>Pseudomonadati</taxon>
        <taxon>Rhodothermota</taxon>
        <taxon>Rhodothermia</taxon>
        <taxon>Rhodothermales</taxon>
        <taxon>Salinibacteraceae</taxon>
        <taxon>Salinibacter</taxon>
    </lineage>
</organism>
<dbReference type="Proteomes" id="UP001155027">
    <property type="component" value="Unassembled WGS sequence"/>
</dbReference>
<name>A0A9X2THJ7_9BACT</name>
<protein>
    <submittedName>
        <fullName evidence="2">Uncharacterized protein</fullName>
    </submittedName>
</protein>
<evidence type="ECO:0000256" key="1">
    <source>
        <dbReference type="SAM" id="MobiDB-lite"/>
    </source>
</evidence>
<dbReference type="RefSeq" id="WP_259081118.1">
    <property type="nucleotide sequence ID" value="NZ_JANUAU010000017.1"/>
</dbReference>
<reference evidence="2" key="1">
    <citation type="submission" date="2022-08" db="EMBL/GenBank/DDBJ databases">
        <title>Genomic Encyclopedia of Type Strains, Phase V (KMG-V): Genome sequencing to study the core and pangenomes of soil and plant-associated prokaryotes.</title>
        <authorList>
            <person name="Whitman W."/>
        </authorList>
    </citation>
    <scope>NUCLEOTIDE SEQUENCE</scope>
    <source>
        <strain evidence="2">0</strain>
    </source>
</reference>
<gene>
    <name evidence="2" type="ORF">GGP71_003273</name>
</gene>
<proteinExistence type="predicted"/>
<accession>A0A9X2THJ7</accession>
<comment type="caution">
    <text evidence="2">The sequence shown here is derived from an EMBL/GenBank/DDBJ whole genome shotgun (WGS) entry which is preliminary data.</text>
</comment>
<feature type="compositionally biased region" description="Polar residues" evidence="1">
    <location>
        <begin position="30"/>
        <end position="42"/>
    </location>
</feature>
<dbReference type="EMBL" id="JANUAU010000017">
    <property type="protein sequence ID" value="MCS3679322.1"/>
    <property type="molecule type" value="Genomic_DNA"/>
</dbReference>